<feature type="compositionally biased region" description="Basic residues" evidence="7">
    <location>
        <begin position="627"/>
        <end position="657"/>
    </location>
</feature>
<dbReference type="PROSITE" id="PS00344">
    <property type="entry name" value="GATA_ZN_FINGER_1"/>
    <property type="match status" value="1"/>
</dbReference>
<feature type="compositionally biased region" description="Polar residues" evidence="7">
    <location>
        <begin position="456"/>
        <end position="466"/>
    </location>
</feature>
<dbReference type="PANTHER" id="PTHR10071:SF281">
    <property type="entry name" value="BOX A-BINDING FACTOR-RELATED"/>
    <property type="match status" value="1"/>
</dbReference>
<protein>
    <submittedName>
        <fullName evidence="9">Erythroid transcription factor</fullName>
    </submittedName>
</protein>
<gene>
    <name evidence="9" type="primary">GATA1</name>
    <name evidence="9" type="ORF">BG006_004164</name>
</gene>
<keyword evidence="2" id="KW-0479">Metal-binding</keyword>
<keyword evidence="10" id="KW-1185">Reference proteome</keyword>
<evidence type="ECO:0000313" key="9">
    <source>
        <dbReference type="EMBL" id="KAF9337559.1"/>
    </source>
</evidence>
<feature type="compositionally biased region" description="Polar residues" evidence="7">
    <location>
        <begin position="888"/>
        <end position="899"/>
    </location>
</feature>
<evidence type="ECO:0000313" key="10">
    <source>
        <dbReference type="Proteomes" id="UP000696485"/>
    </source>
</evidence>
<feature type="region of interest" description="Disordered" evidence="7">
    <location>
        <begin position="45"/>
        <end position="81"/>
    </location>
</feature>
<dbReference type="GO" id="GO:0000978">
    <property type="term" value="F:RNA polymerase II cis-regulatory region sequence-specific DNA binding"/>
    <property type="evidence" value="ECO:0007669"/>
    <property type="project" value="TreeGrafter"/>
</dbReference>
<dbReference type="AlphaFoldDB" id="A0A9P5SWX8"/>
<feature type="region of interest" description="Disordered" evidence="7">
    <location>
        <begin position="802"/>
        <end position="833"/>
    </location>
</feature>
<evidence type="ECO:0000256" key="2">
    <source>
        <dbReference type="ARBA" id="ARBA00022723"/>
    </source>
</evidence>
<evidence type="ECO:0000256" key="6">
    <source>
        <dbReference type="PROSITE-ProRule" id="PRU00094"/>
    </source>
</evidence>
<comment type="subcellular location">
    <subcellularLocation>
        <location evidence="1">Nucleus</location>
    </subcellularLocation>
</comment>
<dbReference type="CDD" id="cd00202">
    <property type="entry name" value="ZnF_GATA"/>
    <property type="match status" value="1"/>
</dbReference>
<evidence type="ECO:0000259" key="8">
    <source>
        <dbReference type="PROSITE" id="PS50114"/>
    </source>
</evidence>
<dbReference type="GO" id="GO:0045944">
    <property type="term" value="P:positive regulation of transcription by RNA polymerase II"/>
    <property type="evidence" value="ECO:0007669"/>
    <property type="project" value="TreeGrafter"/>
</dbReference>
<evidence type="ECO:0000256" key="1">
    <source>
        <dbReference type="ARBA" id="ARBA00004123"/>
    </source>
</evidence>
<feature type="region of interest" description="Disordered" evidence="7">
    <location>
        <begin position="607"/>
        <end position="682"/>
    </location>
</feature>
<dbReference type="SMART" id="SM00401">
    <property type="entry name" value="ZnF_GATA"/>
    <property type="match status" value="2"/>
</dbReference>
<feature type="domain" description="GATA-type" evidence="8">
    <location>
        <begin position="495"/>
        <end position="544"/>
    </location>
</feature>
<accession>A0A9P5SWX8</accession>
<dbReference type="Proteomes" id="UP000696485">
    <property type="component" value="Unassembled WGS sequence"/>
</dbReference>
<comment type="caution">
    <text evidence="9">The sequence shown here is derived from an EMBL/GenBank/DDBJ whole genome shotgun (WGS) entry which is preliminary data.</text>
</comment>
<feature type="region of interest" description="Disordered" evidence="7">
    <location>
        <begin position="348"/>
        <end position="390"/>
    </location>
</feature>
<dbReference type="InterPro" id="IPR039355">
    <property type="entry name" value="Transcription_factor_GATA"/>
</dbReference>
<proteinExistence type="predicted"/>
<sequence>MVAEYGHQHLVHNTSYSPTKTQDQLESAASEALGLLANGSYDEHARDAKGSRVGIKLEDPSPPPTDTPFYHAKNSTPDDNSLSIKSEELQFSSFSPILPSSPVIPDRAGMLQDYPPHPSYDTRIQKDLHHLDFLGAHQTEAASLQFHRQAIMSDPAKDDQGVPPASIEVHASSDDVSLPTSTSALIEREPLGPYPSTLRPILMPTDAMSRARSPSTRPGSLMHMGPSSSPSSMQSYVYQYPSNYGSSLSGVYGASGPYTDMSSFVAPPSHDLQSASMPAGFGPSMTEYYDPNKRQRLSKTYSSPHLLLNLREPGHLSSHSVSHGLYDSSFPVTAPYYDHTLGDLFGPETASSSTSLPLPPPLSEQPRYEPAPRTVRRRPYGYPPIPPPYRSNSFPGPYQGMGGYGSIDPGDIGGPSGYPYHGRPGFDSMDVSPSTPTLAVAEVVTAGASIPVVESLSHSPGTSNPPQDDDEGISSKRPTMSKQEIQSMDPDPKFCNNCGTTTTPSWRRCPQGRILLCNACGLYQKLHNRPRPYFKAKDGTIKIHRTLPEHSPCVRCGTSTSPIWRKNEKNEPVCHGCSVISKHSRAMMSPSSPPLQVYISPARTMSAPETFQSGSGSEQSSSSQVYHHPRPGKSSHGRKDHHSGHSKSKSRTKKKASSFRDEIPPDTPQDTMSPAPSSQGRYSGRSYVYGWPPAPSPVYSGQGYPYGPPPLSRWHPSSHHYSRMFASRHDQNPQYRYPCYDKHSIPGSYDQAEYNWLMQQRETSSSSGVAPHATYATYSSAQPMEQDPQSSAQLYQSPVPWMERESTASQHQQQNQFGTQEHSTEQGLSDDRGQRDTLTLEEVHASLHADKQEPEASSSEDEPNRAEIAAPQTYEVSVSSDPVEPRSDSSGTTLTSVSVHEQEQDREDAEWDAFGGDDLSLDEETDSLSEEERF</sequence>
<feature type="region of interest" description="Disordered" evidence="7">
    <location>
        <begin position="846"/>
        <end position="934"/>
    </location>
</feature>
<feature type="domain" description="GATA-type" evidence="8">
    <location>
        <begin position="553"/>
        <end position="582"/>
    </location>
</feature>
<dbReference type="EMBL" id="JAAAUY010000023">
    <property type="protein sequence ID" value="KAF9337559.1"/>
    <property type="molecule type" value="Genomic_DNA"/>
</dbReference>
<reference evidence="9" key="1">
    <citation type="journal article" date="2020" name="Fungal Divers.">
        <title>Resolving the Mortierellaceae phylogeny through synthesis of multi-gene phylogenetics and phylogenomics.</title>
        <authorList>
            <person name="Vandepol N."/>
            <person name="Liber J."/>
            <person name="Desiro A."/>
            <person name="Na H."/>
            <person name="Kennedy M."/>
            <person name="Barry K."/>
            <person name="Grigoriev I.V."/>
            <person name="Miller A.N."/>
            <person name="O'Donnell K."/>
            <person name="Stajich J.E."/>
            <person name="Bonito G."/>
        </authorList>
    </citation>
    <scope>NUCLEOTIDE SEQUENCE</scope>
    <source>
        <strain evidence="9">NVP1</strain>
    </source>
</reference>
<dbReference type="GO" id="GO:0008270">
    <property type="term" value="F:zinc ion binding"/>
    <property type="evidence" value="ECO:0007669"/>
    <property type="project" value="UniProtKB-KW"/>
</dbReference>
<dbReference type="GO" id="GO:0000122">
    <property type="term" value="P:negative regulation of transcription by RNA polymerase II"/>
    <property type="evidence" value="ECO:0007669"/>
    <property type="project" value="TreeGrafter"/>
</dbReference>
<organism evidence="9 10">
    <name type="scientific">Podila minutissima</name>
    <dbReference type="NCBI Taxonomy" id="64525"/>
    <lineage>
        <taxon>Eukaryota</taxon>
        <taxon>Fungi</taxon>
        <taxon>Fungi incertae sedis</taxon>
        <taxon>Mucoromycota</taxon>
        <taxon>Mortierellomycotina</taxon>
        <taxon>Mortierellomycetes</taxon>
        <taxon>Mortierellales</taxon>
        <taxon>Mortierellaceae</taxon>
        <taxon>Podila</taxon>
    </lineage>
</organism>
<dbReference type="Pfam" id="PF00320">
    <property type="entry name" value="GATA"/>
    <property type="match status" value="1"/>
</dbReference>
<keyword evidence="4" id="KW-0862">Zinc</keyword>
<dbReference type="InterPro" id="IPR013088">
    <property type="entry name" value="Znf_NHR/GATA"/>
</dbReference>
<dbReference type="SUPFAM" id="SSF57716">
    <property type="entry name" value="Glucocorticoid receptor-like (DNA-binding domain)"/>
    <property type="match status" value="2"/>
</dbReference>
<dbReference type="GO" id="GO:0005634">
    <property type="term" value="C:nucleus"/>
    <property type="evidence" value="ECO:0007669"/>
    <property type="project" value="UniProtKB-SubCell"/>
</dbReference>
<dbReference type="PROSITE" id="PS50114">
    <property type="entry name" value="GATA_ZN_FINGER_2"/>
    <property type="match status" value="2"/>
</dbReference>
<dbReference type="Gene3D" id="3.30.50.10">
    <property type="entry name" value="Erythroid Transcription Factor GATA-1, subunit A"/>
    <property type="match status" value="2"/>
</dbReference>
<feature type="compositionally biased region" description="Low complexity" evidence="7">
    <location>
        <begin position="612"/>
        <end position="624"/>
    </location>
</feature>
<dbReference type="GO" id="GO:0000981">
    <property type="term" value="F:DNA-binding transcription factor activity, RNA polymerase II-specific"/>
    <property type="evidence" value="ECO:0007669"/>
    <property type="project" value="TreeGrafter"/>
</dbReference>
<evidence type="ECO:0000256" key="7">
    <source>
        <dbReference type="SAM" id="MobiDB-lite"/>
    </source>
</evidence>
<feature type="compositionally biased region" description="Polar residues" evidence="7">
    <location>
        <begin position="11"/>
        <end position="24"/>
    </location>
</feature>
<feature type="region of interest" description="Disordered" evidence="7">
    <location>
        <begin position="454"/>
        <end position="491"/>
    </location>
</feature>
<feature type="compositionally biased region" description="Acidic residues" evidence="7">
    <location>
        <begin position="919"/>
        <end position="934"/>
    </location>
</feature>
<feature type="region of interest" description="Disordered" evidence="7">
    <location>
        <begin position="1"/>
        <end position="28"/>
    </location>
</feature>
<dbReference type="InterPro" id="IPR000679">
    <property type="entry name" value="Znf_GATA"/>
</dbReference>
<evidence type="ECO:0000256" key="4">
    <source>
        <dbReference type="ARBA" id="ARBA00022833"/>
    </source>
</evidence>
<feature type="region of interest" description="Disordered" evidence="7">
    <location>
        <begin position="209"/>
        <end position="228"/>
    </location>
</feature>
<name>A0A9P5SWX8_9FUNG</name>
<feature type="compositionally biased region" description="Polar residues" evidence="7">
    <location>
        <begin position="476"/>
        <end position="486"/>
    </location>
</feature>
<feature type="compositionally biased region" description="Polar residues" evidence="7">
    <location>
        <begin position="807"/>
        <end position="827"/>
    </location>
</feature>
<evidence type="ECO:0000256" key="3">
    <source>
        <dbReference type="ARBA" id="ARBA00022771"/>
    </source>
</evidence>
<keyword evidence="5" id="KW-0539">Nucleus</keyword>
<evidence type="ECO:0000256" key="5">
    <source>
        <dbReference type="ARBA" id="ARBA00023242"/>
    </source>
</evidence>
<keyword evidence="3 6" id="KW-0863">Zinc-finger</keyword>
<feature type="compositionally biased region" description="Polar residues" evidence="7">
    <location>
        <begin position="668"/>
        <end position="681"/>
    </location>
</feature>
<feature type="compositionally biased region" description="Basic and acidic residues" evidence="7">
    <location>
        <begin position="45"/>
        <end position="59"/>
    </location>
</feature>
<dbReference type="PANTHER" id="PTHR10071">
    <property type="entry name" value="TRANSCRIPTION FACTOR GATA FAMILY MEMBER"/>
    <property type="match status" value="1"/>
</dbReference>